<proteinExistence type="predicted"/>
<dbReference type="PANTHER" id="PTHR38133:SF1">
    <property type="entry name" value="SLR1429 PROTEIN"/>
    <property type="match status" value="1"/>
</dbReference>
<feature type="region of interest" description="Disordered" evidence="2">
    <location>
        <begin position="36"/>
        <end position="63"/>
    </location>
</feature>
<organism evidence="4 5">
    <name type="scientific">Corynebacterium matruchotii ATCC 33806</name>
    <dbReference type="NCBI Taxonomy" id="566549"/>
    <lineage>
        <taxon>Bacteria</taxon>
        <taxon>Bacillati</taxon>
        <taxon>Actinomycetota</taxon>
        <taxon>Actinomycetes</taxon>
        <taxon>Mycobacteriales</taxon>
        <taxon>Corynebacteriaceae</taxon>
        <taxon>Corynebacterium</taxon>
    </lineage>
</organism>
<dbReference type="GO" id="GO:0008270">
    <property type="term" value="F:zinc ion binding"/>
    <property type="evidence" value="ECO:0007669"/>
    <property type="project" value="UniProtKB-KW"/>
</dbReference>
<reference evidence="4 5" key="1">
    <citation type="submission" date="2009-01" db="EMBL/GenBank/DDBJ databases">
        <authorList>
            <person name="Fulton L."/>
            <person name="Clifton S."/>
            <person name="Chinwalla A.T."/>
            <person name="Mitreva M."/>
            <person name="Sodergren E."/>
            <person name="Weinstock G."/>
            <person name="Clifton S."/>
            <person name="Dooling D.J."/>
            <person name="Fulton B."/>
            <person name="Minx P."/>
            <person name="Pepin K.H."/>
            <person name="Johnson M."/>
            <person name="Bhonagiri V."/>
            <person name="Nash W.E."/>
            <person name="Mardis E.R."/>
            <person name="Wilson R.K."/>
        </authorList>
    </citation>
    <scope>NUCLEOTIDE SEQUENCE [LARGE SCALE GENOMIC DNA]</scope>
    <source>
        <strain evidence="4 5">ATCC 33806</strain>
    </source>
</reference>
<evidence type="ECO:0000256" key="1">
    <source>
        <dbReference type="PROSITE-ProRule" id="PRU00325"/>
    </source>
</evidence>
<dbReference type="PANTHER" id="PTHR38133">
    <property type="entry name" value="SLR1429 PROTEIN"/>
    <property type="match status" value="1"/>
</dbReference>
<dbReference type="RefSeq" id="WP_005523336.1">
    <property type="nucleotide sequence ID" value="NZ_EQ973332.1"/>
</dbReference>
<feature type="region of interest" description="Disordered" evidence="2">
    <location>
        <begin position="220"/>
        <end position="249"/>
    </location>
</feature>
<keyword evidence="1" id="KW-0479">Metal-binding</keyword>
<accession>C0E7A0</accession>
<dbReference type="EMBL" id="ACEB01000052">
    <property type="protein sequence ID" value="EEG25576.1"/>
    <property type="molecule type" value="Genomic_DNA"/>
</dbReference>
<evidence type="ECO:0000313" key="5">
    <source>
        <dbReference type="Proteomes" id="UP000006247"/>
    </source>
</evidence>
<dbReference type="PROSITE" id="PS50966">
    <property type="entry name" value="ZF_SWIM"/>
    <property type="match status" value="1"/>
</dbReference>
<dbReference type="Proteomes" id="UP000006247">
    <property type="component" value="Unassembled WGS sequence"/>
</dbReference>
<keyword evidence="1" id="KW-0863">Zinc-finger</keyword>
<gene>
    <name evidence="4" type="ORF">CORMATOL_02889</name>
</gene>
<dbReference type="AlphaFoldDB" id="C0E7A0"/>
<evidence type="ECO:0000313" key="4">
    <source>
        <dbReference type="EMBL" id="EEG25576.1"/>
    </source>
</evidence>
<sequence>MAFDGKERRLSRRSPQVGNVIYVNFGARDYTPVAGRDMFADPDAPSHKPRRKTTRARATAKGTRSTAADWLTDLAFTQSDNGRMSRGRGYYQGGHVMNLEFVPGSITAKVIGSQPQPFSVAIMFPPRTDPQLARLPDLISQLDGGIQAVRSGQFSPDMLKILFGGHPYKARYYCDCPDKAKVCKHVVATMMAAADRVAVDPGLVFQLRGLNLADMRLPKPAGSAGSVPATPETSASAGSAGAAKKAEAPSPEAIAAATDRFWNGGPLPEIPQLKTQSALADSDEELLHKAMRTISYTSVDELCAVSDIEDLYYNLTHET</sequence>
<keyword evidence="1" id="KW-0862">Zinc</keyword>
<evidence type="ECO:0000259" key="3">
    <source>
        <dbReference type="PROSITE" id="PS50966"/>
    </source>
</evidence>
<dbReference type="HOGENOM" id="CLU_053146_0_0_11"/>
<protein>
    <recommendedName>
        <fullName evidence="3">SWIM-type domain-containing protein</fullName>
    </recommendedName>
</protein>
<dbReference type="InterPro" id="IPR007527">
    <property type="entry name" value="Znf_SWIM"/>
</dbReference>
<name>C0E7A0_9CORY</name>
<feature type="compositionally biased region" description="Low complexity" evidence="2">
    <location>
        <begin position="228"/>
        <end position="249"/>
    </location>
</feature>
<feature type="domain" description="SWIM-type" evidence="3">
    <location>
        <begin position="159"/>
        <end position="194"/>
    </location>
</feature>
<comment type="caution">
    <text evidence="4">The sequence shown here is derived from an EMBL/GenBank/DDBJ whole genome shotgun (WGS) entry which is preliminary data.</text>
</comment>
<evidence type="ECO:0000256" key="2">
    <source>
        <dbReference type="SAM" id="MobiDB-lite"/>
    </source>
</evidence>